<comment type="caution">
    <text evidence="2">The sequence shown here is derived from an EMBL/GenBank/DDBJ whole genome shotgun (WGS) entry which is preliminary data.</text>
</comment>
<dbReference type="Proteomes" id="UP000006459">
    <property type="component" value="Unassembled WGS sequence"/>
</dbReference>
<evidence type="ECO:0000313" key="2">
    <source>
        <dbReference type="EMBL" id="EGJ36187.1"/>
    </source>
</evidence>
<feature type="transmembrane region" description="Helical" evidence="1">
    <location>
        <begin position="49"/>
        <end position="67"/>
    </location>
</feature>
<dbReference type="RefSeq" id="WP_004193637.1">
    <property type="nucleotide sequence ID" value="NZ_GL890986.1"/>
</dbReference>
<keyword evidence="1" id="KW-1133">Transmembrane helix</keyword>
<sequence length="75" mass="8159">MEVLQTVIKFVGYGLNIMGALAILEGWYQYSKGKKNDTFQEQDKGQGGMVYGGMIIAGSGIILNYVANLISNLPQ</sequence>
<evidence type="ECO:0000256" key="1">
    <source>
        <dbReference type="SAM" id="Phobius"/>
    </source>
</evidence>
<accession>F3UZY4</accession>
<dbReference type="AlphaFoldDB" id="F3UZY4"/>
<proteinExistence type="predicted"/>
<protein>
    <submittedName>
        <fullName evidence="2">Uncharacterized protein</fullName>
    </submittedName>
</protein>
<keyword evidence="1" id="KW-0812">Transmembrane</keyword>
<evidence type="ECO:0000313" key="3">
    <source>
        <dbReference type="Proteomes" id="UP000006459"/>
    </source>
</evidence>
<name>F3UZY4_STRSA</name>
<dbReference type="PATRIC" id="fig|888808.3.peg.2034"/>
<feature type="transmembrane region" description="Helical" evidence="1">
    <location>
        <begin position="6"/>
        <end position="28"/>
    </location>
</feature>
<organism evidence="2 3">
    <name type="scientific">Streptococcus sanguinis SK49</name>
    <dbReference type="NCBI Taxonomy" id="888808"/>
    <lineage>
        <taxon>Bacteria</taxon>
        <taxon>Bacillati</taxon>
        <taxon>Bacillota</taxon>
        <taxon>Bacilli</taxon>
        <taxon>Lactobacillales</taxon>
        <taxon>Streptococcaceae</taxon>
        <taxon>Streptococcus</taxon>
    </lineage>
</organism>
<keyword evidence="1" id="KW-0472">Membrane</keyword>
<reference evidence="2 3" key="1">
    <citation type="submission" date="2011-03" db="EMBL/GenBank/DDBJ databases">
        <authorList>
            <person name="Muzny D."/>
            <person name="Qin X."/>
            <person name="Deng J."/>
            <person name="Jiang H."/>
            <person name="Liu Y."/>
            <person name="Qu J."/>
            <person name="Song X.-Z."/>
            <person name="Zhang L."/>
            <person name="Thornton R."/>
            <person name="Coyle M."/>
            <person name="Francisco L."/>
            <person name="Jackson L."/>
            <person name="Javaid M."/>
            <person name="Korchina V."/>
            <person name="Kovar C."/>
            <person name="Mata R."/>
            <person name="Mathew T."/>
            <person name="Ngo R."/>
            <person name="Nguyen L."/>
            <person name="Nguyen N."/>
            <person name="Okwuonu G."/>
            <person name="Ongeri F."/>
            <person name="Pham C."/>
            <person name="Simmons D."/>
            <person name="Wilczek-Boney K."/>
            <person name="Hale W."/>
            <person name="Jakkamsetti A."/>
            <person name="Pham P."/>
            <person name="Ruth R."/>
            <person name="San Lucas F."/>
            <person name="Warren J."/>
            <person name="Zhang J."/>
            <person name="Zhao Z."/>
            <person name="Zhou C."/>
            <person name="Zhu D."/>
            <person name="Lee S."/>
            <person name="Bess C."/>
            <person name="Blankenburg K."/>
            <person name="Forbes L."/>
            <person name="Fu Q."/>
            <person name="Gubbala S."/>
            <person name="Hirani K."/>
            <person name="Jayaseelan J.C."/>
            <person name="Lara F."/>
            <person name="Munidasa M."/>
            <person name="Palculict T."/>
            <person name="Patil S."/>
            <person name="Pu L.-L."/>
            <person name="Saada N."/>
            <person name="Tang L."/>
            <person name="Weissenberger G."/>
            <person name="Zhu Y."/>
            <person name="Hemphill L."/>
            <person name="Shang Y."/>
            <person name="Youmans B."/>
            <person name="Ayvaz T."/>
            <person name="Ross M."/>
            <person name="Santibanez J."/>
            <person name="Aqrawi P."/>
            <person name="Gross S."/>
            <person name="Joshi V."/>
            <person name="Fowler G."/>
            <person name="Nazareth L."/>
            <person name="Reid J."/>
            <person name="Worley K."/>
            <person name="Petrosino J."/>
            <person name="Highlander S."/>
            <person name="Gibbs R."/>
        </authorList>
    </citation>
    <scope>NUCLEOTIDE SEQUENCE [LARGE SCALE GENOMIC DNA]</scope>
    <source>
        <strain evidence="2 3">SK49</strain>
    </source>
</reference>
<dbReference type="EMBL" id="AFFO01000016">
    <property type="protein sequence ID" value="EGJ36187.1"/>
    <property type="molecule type" value="Genomic_DNA"/>
</dbReference>
<dbReference type="HOGENOM" id="CLU_2686221_0_0_9"/>
<gene>
    <name evidence="2" type="ORF">HMPREF9380_2074</name>
</gene>